<accession>A0A1G8K3V9</accession>
<dbReference type="GO" id="GO:0016301">
    <property type="term" value="F:kinase activity"/>
    <property type="evidence" value="ECO:0007669"/>
    <property type="project" value="UniProtKB-KW"/>
</dbReference>
<protein>
    <submittedName>
        <fullName evidence="2">ROK family protein (Putative glucokinase)</fullName>
    </submittedName>
</protein>
<organism evidence="2 3">
    <name type="scientific">Proteiniclasticum ruminis</name>
    <dbReference type="NCBI Taxonomy" id="398199"/>
    <lineage>
        <taxon>Bacteria</taxon>
        <taxon>Bacillati</taxon>
        <taxon>Bacillota</taxon>
        <taxon>Clostridia</taxon>
        <taxon>Eubacteriales</taxon>
        <taxon>Clostridiaceae</taxon>
        <taxon>Proteiniclasticum</taxon>
    </lineage>
</organism>
<dbReference type="Pfam" id="PF00480">
    <property type="entry name" value="ROK"/>
    <property type="match status" value="1"/>
</dbReference>
<evidence type="ECO:0000256" key="1">
    <source>
        <dbReference type="ARBA" id="ARBA00006479"/>
    </source>
</evidence>
<proteinExistence type="inferred from homology"/>
<comment type="similarity">
    <text evidence="1">Belongs to the ROK (NagC/XylR) family.</text>
</comment>
<reference evidence="2 3" key="1">
    <citation type="submission" date="2016-10" db="EMBL/GenBank/DDBJ databases">
        <authorList>
            <person name="de Groot N.N."/>
        </authorList>
    </citation>
    <scope>NUCLEOTIDE SEQUENCE [LARGE SCALE GENOMIC DNA]</scope>
    <source>
        <strain evidence="2 3">CGMCC 1.5058</strain>
    </source>
</reference>
<evidence type="ECO:0000313" key="3">
    <source>
        <dbReference type="Proteomes" id="UP000183255"/>
    </source>
</evidence>
<dbReference type="InterPro" id="IPR043129">
    <property type="entry name" value="ATPase_NBD"/>
</dbReference>
<dbReference type="PANTHER" id="PTHR18964">
    <property type="entry name" value="ROK (REPRESSOR, ORF, KINASE) FAMILY"/>
    <property type="match status" value="1"/>
</dbReference>
<dbReference type="AlphaFoldDB" id="A0A1G8K3V9"/>
<dbReference type="CDD" id="cd24068">
    <property type="entry name" value="ASKHA_NBD_ROK_FnNanK-like"/>
    <property type="match status" value="1"/>
</dbReference>
<keyword evidence="2" id="KW-0418">Kinase</keyword>
<gene>
    <name evidence="2" type="ORF">SAMN05421804_102192</name>
</gene>
<keyword evidence="2" id="KW-0808">Transferase</keyword>
<dbReference type="InterPro" id="IPR000600">
    <property type="entry name" value="ROK"/>
</dbReference>
<dbReference type="Proteomes" id="UP000183255">
    <property type="component" value="Unassembled WGS sequence"/>
</dbReference>
<evidence type="ECO:0000313" key="2">
    <source>
        <dbReference type="EMBL" id="SDI38039.1"/>
    </source>
</evidence>
<sequence>MNENRKILCADVGGTKIKAALVNEKGQVEGFMEMPTEAHLGGPHVMSNLKKMLSTYTGYEAIGISTAGQVDSEKGEILYANENIPRYTGTKVKEVLEEAFQVPVKVENDVNAAALGEAFFGAGREEKDLLMLTYGTGVGGALLFGKEIYKGREGIAGEFGHMITHPEGTLCNCGQKGCYEVYASTTALVRKVMELDDHLTNGKEIFSAIFEGREEVRDLLEKWAQEVSYGLVNLIHIFNPSLILLGGGLLEQPLAFELIERETKKRTMESFRKVVLKNASLGNQAGLLGAASLHLK</sequence>
<dbReference type="EMBL" id="FNDZ01000002">
    <property type="protein sequence ID" value="SDI38039.1"/>
    <property type="molecule type" value="Genomic_DNA"/>
</dbReference>
<dbReference type="PANTHER" id="PTHR18964:SF165">
    <property type="entry name" value="BETA-GLUCOSIDE KINASE"/>
    <property type="match status" value="1"/>
</dbReference>
<dbReference type="RefSeq" id="WP_031577742.1">
    <property type="nucleotide sequence ID" value="NZ_FNDZ01000002.1"/>
</dbReference>
<name>A0A1G8K3V9_9CLOT</name>
<dbReference type="Gene3D" id="3.30.420.40">
    <property type="match status" value="2"/>
</dbReference>
<dbReference type="SUPFAM" id="SSF53067">
    <property type="entry name" value="Actin-like ATPase domain"/>
    <property type="match status" value="1"/>
</dbReference>